<protein>
    <submittedName>
        <fullName evidence="1">Uncharacterized protein</fullName>
    </submittedName>
</protein>
<dbReference type="PANTHER" id="PTHR33526">
    <property type="entry name" value="OS07G0123800 PROTEIN"/>
    <property type="match status" value="1"/>
</dbReference>
<dbReference type="Proteomes" id="UP001054252">
    <property type="component" value="Unassembled WGS sequence"/>
</dbReference>
<sequence length="158" mass="17910">MRSKEQNQSKFMRFITIPFRVLGKARDLYVRSLTDCSHRVSHSDSVVLVRGQSSVFPRSFSASSSRSDDNEDYRDLIRAASVRSMGHRNEIDMLMKQQFMAMAESRGLPKSCSVGMGRIDEDEPCEFGEEDSFEPKVKSDLVYPRSKSCAVGKKTVLL</sequence>
<dbReference type="PANTHER" id="PTHR33526:SF13">
    <property type="entry name" value="TYROSINE-PROTEIN PHOSPHATASE 3-LIKE"/>
    <property type="match status" value="1"/>
</dbReference>
<evidence type="ECO:0000313" key="2">
    <source>
        <dbReference type="Proteomes" id="UP001054252"/>
    </source>
</evidence>
<reference evidence="1 2" key="1">
    <citation type="journal article" date="2021" name="Commun. Biol.">
        <title>The genome of Shorea leprosula (Dipterocarpaceae) highlights the ecological relevance of drought in aseasonal tropical rainforests.</title>
        <authorList>
            <person name="Ng K.K.S."/>
            <person name="Kobayashi M.J."/>
            <person name="Fawcett J.A."/>
            <person name="Hatakeyama M."/>
            <person name="Paape T."/>
            <person name="Ng C.H."/>
            <person name="Ang C.C."/>
            <person name="Tnah L.H."/>
            <person name="Lee C.T."/>
            <person name="Nishiyama T."/>
            <person name="Sese J."/>
            <person name="O'Brien M.J."/>
            <person name="Copetti D."/>
            <person name="Mohd Noor M.I."/>
            <person name="Ong R.C."/>
            <person name="Putra M."/>
            <person name="Sireger I.Z."/>
            <person name="Indrioko S."/>
            <person name="Kosugi Y."/>
            <person name="Izuno A."/>
            <person name="Isagi Y."/>
            <person name="Lee S.L."/>
            <person name="Shimizu K.K."/>
        </authorList>
    </citation>
    <scope>NUCLEOTIDE SEQUENCE [LARGE SCALE GENOMIC DNA]</scope>
    <source>
        <strain evidence="1">214</strain>
    </source>
</reference>
<comment type="caution">
    <text evidence="1">The sequence shown here is derived from an EMBL/GenBank/DDBJ whole genome shotgun (WGS) entry which is preliminary data.</text>
</comment>
<dbReference type="EMBL" id="BPVZ01000054">
    <property type="protein sequence ID" value="GKV20047.1"/>
    <property type="molecule type" value="Genomic_DNA"/>
</dbReference>
<organism evidence="1 2">
    <name type="scientific">Rubroshorea leprosula</name>
    <dbReference type="NCBI Taxonomy" id="152421"/>
    <lineage>
        <taxon>Eukaryota</taxon>
        <taxon>Viridiplantae</taxon>
        <taxon>Streptophyta</taxon>
        <taxon>Embryophyta</taxon>
        <taxon>Tracheophyta</taxon>
        <taxon>Spermatophyta</taxon>
        <taxon>Magnoliopsida</taxon>
        <taxon>eudicotyledons</taxon>
        <taxon>Gunneridae</taxon>
        <taxon>Pentapetalae</taxon>
        <taxon>rosids</taxon>
        <taxon>malvids</taxon>
        <taxon>Malvales</taxon>
        <taxon>Dipterocarpaceae</taxon>
        <taxon>Rubroshorea</taxon>
    </lineage>
</organism>
<name>A0AAV5K7Y9_9ROSI</name>
<evidence type="ECO:0000313" key="1">
    <source>
        <dbReference type="EMBL" id="GKV20047.1"/>
    </source>
</evidence>
<dbReference type="AlphaFoldDB" id="A0AAV5K7Y9"/>
<gene>
    <name evidence="1" type="ORF">SLEP1_g30222</name>
</gene>
<proteinExistence type="predicted"/>
<dbReference type="InterPro" id="IPR016972">
    <property type="entry name" value="UCP031279"/>
</dbReference>
<accession>A0AAV5K7Y9</accession>
<keyword evidence="2" id="KW-1185">Reference proteome</keyword>
<dbReference type="PIRSF" id="PIRSF031279">
    <property type="entry name" value="UCP031279"/>
    <property type="match status" value="1"/>
</dbReference>